<evidence type="ECO:0000256" key="1">
    <source>
        <dbReference type="SAM" id="MobiDB-lite"/>
    </source>
</evidence>
<dbReference type="AlphaFoldDB" id="A0A9N9KM55"/>
<name>A0A9N9KM55_9HELO</name>
<proteinExistence type="predicted"/>
<organism evidence="2 3">
    <name type="scientific">Hymenoscyphus fraxineus</name>
    <dbReference type="NCBI Taxonomy" id="746836"/>
    <lineage>
        <taxon>Eukaryota</taxon>
        <taxon>Fungi</taxon>
        <taxon>Dikarya</taxon>
        <taxon>Ascomycota</taxon>
        <taxon>Pezizomycotina</taxon>
        <taxon>Leotiomycetes</taxon>
        <taxon>Helotiales</taxon>
        <taxon>Helotiaceae</taxon>
        <taxon>Hymenoscyphus</taxon>
    </lineage>
</organism>
<evidence type="ECO:0000313" key="2">
    <source>
        <dbReference type="EMBL" id="CAG8950275.1"/>
    </source>
</evidence>
<feature type="compositionally biased region" description="Polar residues" evidence="1">
    <location>
        <begin position="60"/>
        <end position="75"/>
    </location>
</feature>
<dbReference type="Proteomes" id="UP000696280">
    <property type="component" value="Unassembled WGS sequence"/>
</dbReference>
<dbReference type="EMBL" id="CAJVRL010000037">
    <property type="protein sequence ID" value="CAG8950275.1"/>
    <property type="molecule type" value="Genomic_DNA"/>
</dbReference>
<comment type="caution">
    <text evidence="2">The sequence shown here is derived from an EMBL/GenBank/DDBJ whole genome shotgun (WGS) entry which is preliminary data.</text>
</comment>
<accession>A0A9N9KM55</accession>
<sequence length="433" mass="48264">MFRPSQALLYQQKRSLLSIHQPLPLSDKDAHKLLGLLKTSFRKHLDSEHGPPKSAMAGTSAKSATPPMQGSRHTTQHFQSILTNPLIAKPQITRGRPLPMDIFTHAVAKGMMTLESATNCLWMEQKRIRAAPFINVREGMKISGAGLVVLKWVMSNGWAEDLSFLANEKFTGIFMYFLVAEGLQHVLWTWMMRYLTSNLEKIQTELRQREMNGSLSVVFKSFLRQLSKAEARDNVCLDNAYLQLGRACTILEDLGFQNDDRDVLIAHTQKFLVGATIEGHSVRPQASEKAYATLLDTLPGKLMFHVGSDLQIAHLLLLHPTQPSVESALDILSSWHELQEKASVSTSDLMGSQQLDTPAGTIRGSSSTTMGINLGFDATKFLLDEGRIAEADWVMKFLRETFPKELGEARQKELDVAAAEASSLDFLDSLRLT</sequence>
<evidence type="ECO:0000313" key="3">
    <source>
        <dbReference type="Proteomes" id="UP000696280"/>
    </source>
</evidence>
<protein>
    <submittedName>
        <fullName evidence="2">Uncharacterized protein</fullName>
    </submittedName>
</protein>
<dbReference type="OrthoDB" id="5424391at2759"/>
<feature type="region of interest" description="Disordered" evidence="1">
    <location>
        <begin position="44"/>
        <end position="75"/>
    </location>
</feature>
<gene>
    <name evidence="2" type="ORF">HYFRA_00006767</name>
</gene>
<keyword evidence="3" id="KW-1185">Reference proteome</keyword>
<reference evidence="2" key="1">
    <citation type="submission" date="2021-07" db="EMBL/GenBank/DDBJ databases">
        <authorList>
            <person name="Durling M."/>
        </authorList>
    </citation>
    <scope>NUCLEOTIDE SEQUENCE</scope>
</reference>